<proteinExistence type="predicted"/>
<keyword evidence="2" id="KW-1185">Reference proteome</keyword>
<dbReference type="KEGG" id="vg:26799002"/>
<dbReference type="GeneID" id="26799002"/>
<gene>
    <name evidence="1" type="ORF">VCM_00032</name>
</gene>
<name>A0A0S4KYN0_9CAUD</name>
<dbReference type="EMBL" id="LN887844">
    <property type="protein sequence ID" value="CUR44251.1"/>
    <property type="molecule type" value="Genomic_DNA"/>
</dbReference>
<organism evidence="1 2">
    <name type="scientific">Pseudomonas phage VCM</name>
    <dbReference type="NCBI Taxonomy" id="1729937"/>
    <lineage>
        <taxon>Viruses</taxon>
        <taxon>Duplodnaviria</taxon>
        <taxon>Heunggongvirae</taxon>
        <taxon>Uroviricota</taxon>
        <taxon>Caudoviricetes</taxon>
        <taxon>Vandenendeviridae</taxon>
        <taxon>Gorskivirinae</taxon>
        <taxon>Kremarvirus</taxon>
        <taxon>Kremarvirus VCM</taxon>
        <taxon>Otagovirus VCM</taxon>
    </lineage>
</organism>
<dbReference type="RefSeq" id="YP_009222630.1">
    <property type="nucleotide sequence ID" value="NC_029065.1"/>
</dbReference>
<evidence type="ECO:0000313" key="2">
    <source>
        <dbReference type="Proteomes" id="UP000204441"/>
    </source>
</evidence>
<evidence type="ECO:0000313" key="1">
    <source>
        <dbReference type="EMBL" id="CUR44251.1"/>
    </source>
</evidence>
<dbReference type="Proteomes" id="UP000204441">
    <property type="component" value="Genome"/>
</dbReference>
<protein>
    <submittedName>
        <fullName evidence="1">Uncharacterized protein</fullName>
    </submittedName>
</protein>
<sequence>MNTSKFISLYKAFEERARPAAAGRGGNGGKAFLPEDRATLVEAMRTLRQTPVQLGYAICQELGGNVARHAQRLRIFAEQVQRGDLVMGYEPINAATGERHPASARITLQVGPDHKQMTVDVAHRLVAFDCELGSLQAQYENYKESVLKELDRQLEVIHTVTHEMNTLKAEYNVA</sequence>
<accession>A0A0S4KYN0</accession>
<reference evidence="2" key="1">
    <citation type="submission" date="2015-10" db="EMBL/GenBank/DDBJ databases">
        <authorList>
            <person name="Millard A."/>
        </authorList>
    </citation>
    <scope>NUCLEOTIDE SEQUENCE [LARGE SCALE GENOMIC DNA]</scope>
</reference>